<evidence type="ECO:0000313" key="2">
    <source>
        <dbReference type="Proteomes" id="UP000026915"/>
    </source>
</evidence>
<name>A0A061G7P9_THECC</name>
<organism evidence="1 2">
    <name type="scientific">Theobroma cacao</name>
    <name type="common">Cacao</name>
    <name type="synonym">Cocoa</name>
    <dbReference type="NCBI Taxonomy" id="3641"/>
    <lineage>
        <taxon>Eukaryota</taxon>
        <taxon>Viridiplantae</taxon>
        <taxon>Streptophyta</taxon>
        <taxon>Embryophyta</taxon>
        <taxon>Tracheophyta</taxon>
        <taxon>Spermatophyta</taxon>
        <taxon>Magnoliopsida</taxon>
        <taxon>eudicotyledons</taxon>
        <taxon>Gunneridae</taxon>
        <taxon>Pentapetalae</taxon>
        <taxon>rosids</taxon>
        <taxon>malvids</taxon>
        <taxon>Malvales</taxon>
        <taxon>Malvaceae</taxon>
        <taxon>Byttnerioideae</taxon>
        <taxon>Theobroma</taxon>
    </lineage>
</organism>
<gene>
    <name evidence="1" type="ORF">TCM_026978</name>
</gene>
<accession>A0A061G7P9</accession>
<dbReference type="Gramene" id="EOY25596">
    <property type="protein sequence ID" value="EOY25596"/>
    <property type="gene ID" value="TCM_026978"/>
</dbReference>
<reference evidence="1 2" key="1">
    <citation type="journal article" date="2013" name="Genome Biol.">
        <title>The genome sequence of the most widely cultivated cacao type and its use to identify candidate genes regulating pod color.</title>
        <authorList>
            <person name="Motamayor J.C."/>
            <person name="Mockaitis K."/>
            <person name="Schmutz J."/>
            <person name="Haiminen N."/>
            <person name="Iii D.L."/>
            <person name="Cornejo O."/>
            <person name="Findley S.D."/>
            <person name="Zheng P."/>
            <person name="Utro F."/>
            <person name="Royaert S."/>
            <person name="Saski C."/>
            <person name="Jenkins J."/>
            <person name="Podicheti R."/>
            <person name="Zhao M."/>
            <person name="Scheffler B.E."/>
            <person name="Stack J.C."/>
            <person name="Feltus F.A."/>
            <person name="Mustiga G.M."/>
            <person name="Amores F."/>
            <person name="Phillips W."/>
            <person name="Marelli J.P."/>
            <person name="May G.D."/>
            <person name="Shapiro H."/>
            <person name="Ma J."/>
            <person name="Bustamante C.D."/>
            <person name="Schnell R.J."/>
            <person name="Main D."/>
            <person name="Gilbert D."/>
            <person name="Parida L."/>
            <person name="Kuhn D.N."/>
        </authorList>
    </citation>
    <scope>NUCLEOTIDE SEQUENCE [LARGE SCALE GENOMIC DNA]</scope>
    <source>
        <strain evidence="2">cv. Matina 1-6</strain>
    </source>
</reference>
<dbReference type="HOGENOM" id="CLU_1317466_0_0_1"/>
<sequence length="209" mass="22725">MSMCFDAVGGEGLAYFTFAVETAALLSSQMKEPPPLEKLASVEGDKTCAYMGWGALGPQIPLAGDASPGQPSFVPYTRMLSAKAEPFMAEIDGLSDPPFITGRLPARPGITEFSYLTLTSYKEIFLSSPAFGVLRYNIDRNFWYSDIAFGRPLLPFVDKSGVSFNFGDEDGQKMCLVTIIEDPDLDEIDVVVATCEFSGSRTLQLLKAN</sequence>
<keyword evidence="2" id="KW-1185">Reference proteome</keyword>
<dbReference type="Proteomes" id="UP000026915">
    <property type="component" value="Chromosome 6"/>
</dbReference>
<evidence type="ECO:0000313" key="1">
    <source>
        <dbReference type="EMBL" id="EOY25596.1"/>
    </source>
</evidence>
<dbReference type="AlphaFoldDB" id="A0A061G7P9"/>
<dbReference type="EMBL" id="CM001884">
    <property type="protein sequence ID" value="EOY25596.1"/>
    <property type="molecule type" value="Genomic_DNA"/>
</dbReference>
<protein>
    <submittedName>
        <fullName evidence="1">Uncharacterized protein</fullName>
    </submittedName>
</protein>
<dbReference type="InParanoid" id="A0A061G7P9"/>
<proteinExistence type="predicted"/>